<dbReference type="Pfam" id="PF01814">
    <property type="entry name" value="Hemerythrin"/>
    <property type="match status" value="1"/>
</dbReference>
<name>A0A9P4WEA2_CURKU</name>
<dbReference type="PANTHER" id="PTHR35585">
    <property type="entry name" value="HHE DOMAIN PROTEIN (AFU_ORTHOLOGUE AFUA_4G00730)"/>
    <property type="match status" value="1"/>
</dbReference>
<evidence type="ECO:0000313" key="3">
    <source>
        <dbReference type="Proteomes" id="UP000801428"/>
    </source>
</evidence>
<evidence type="ECO:0000313" key="2">
    <source>
        <dbReference type="EMBL" id="KAF3007960.1"/>
    </source>
</evidence>
<gene>
    <name evidence="2" type="ORF">E8E13_011350</name>
</gene>
<dbReference type="OrthoDB" id="9983919at2759"/>
<reference evidence="2" key="1">
    <citation type="submission" date="2019-04" db="EMBL/GenBank/DDBJ databases">
        <title>Sequencing of skin fungus with MAO and IRED activity.</title>
        <authorList>
            <person name="Marsaioli A.J."/>
            <person name="Bonatto J.M.C."/>
            <person name="Reis Junior O."/>
        </authorList>
    </citation>
    <scope>NUCLEOTIDE SEQUENCE</scope>
    <source>
        <strain evidence="2">30M1</strain>
    </source>
</reference>
<dbReference type="EMBL" id="SWKU01000004">
    <property type="protein sequence ID" value="KAF3007960.1"/>
    <property type="molecule type" value="Genomic_DNA"/>
</dbReference>
<dbReference type="AlphaFoldDB" id="A0A9P4WEA2"/>
<accession>A0A9P4WEA2</accession>
<dbReference type="Gene3D" id="1.20.120.520">
    <property type="entry name" value="nmb1532 protein domain like"/>
    <property type="match status" value="1"/>
</dbReference>
<dbReference type="InterPro" id="IPR012312">
    <property type="entry name" value="Hemerythrin-like"/>
</dbReference>
<proteinExistence type="predicted"/>
<protein>
    <recommendedName>
        <fullName evidence="1">Hemerythrin-like domain-containing protein</fullName>
    </recommendedName>
</protein>
<sequence length="234" mass="26643">MSLTRNFASSIVKAGQRSQIAGASINSRTFVTSRALRKPALTEAITDDHRKLSEYYNEIVNSNDNDHKERFGNQFTWELARHSVAEELIVYPAFEKYIPGGVGKEHAEKDRKQHHKLKELLKDFQNMKVENPEYVPQLKKLYKHLEEHIKEEESDDLPALERALELDENRGNSESLAKTFSRTKAFVPSRSHPAAGENPYIEGTVGLPVAIFDHIADLFRKYPDGKISPNPSTK</sequence>
<feature type="domain" description="Hemerythrin-like" evidence="1">
    <location>
        <begin position="42"/>
        <end position="160"/>
    </location>
</feature>
<comment type="caution">
    <text evidence="2">The sequence shown here is derived from an EMBL/GenBank/DDBJ whole genome shotgun (WGS) entry which is preliminary data.</text>
</comment>
<dbReference type="Proteomes" id="UP000801428">
    <property type="component" value="Unassembled WGS sequence"/>
</dbReference>
<keyword evidence="3" id="KW-1185">Reference proteome</keyword>
<dbReference type="PANTHER" id="PTHR35585:SF1">
    <property type="entry name" value="HHE DOMAIN PROTEIN (AFU_ORTHOLOGUE AFUA_4G00730)"/>
    <property type="match status" value="1"/>
</dbReference>
<evidence type="ECO:0000259" key="1">
    <source>
        <dbReference type="Pfam" id="PF01814"/>
    </source>
</evidence>
<organism evidence="2 3">
    <name type="scientific">Curvularia kusanoi</name>
    <name type="common">Cochliobolus kusanoi</name>
    <dbReference type="NCBI Taxonomy" id="90978"/>
    <lineage>
        <taxon>Eukaryota</taxon>
        <taxon>Fungi</taxon>
        <taxon>Dikarya</taxon>
        <taxon>Ascomycota</taxon>
        <taxon>Pezizomycotina</taxon>
        <taxon>Dothideomycetes</taxon>
        <taxon>Pleosporomycetidae</taxon>
        <taxon>Pleosporales</taxon>
        <taxon>Pleosporineae</taxon>
        <taxon>Pleosporaceae</taxon>
        <taxon>Curvularia</taxon>
    </lineage>
</organism>